<keyword evidence="6" id="KW-1185">Reference proteome</keyword>
<sequence>MSNTNNNLQTQTSNALHNVIMEAGGKDRTPMLAPDNDIYSTFDAYPNACAMCKAIERLKQGESINVQDFETNLYQEFGKFTSRDGEKLKLYYSRFYKMMNELKIYKPTNNNLGTSSNTSRANQDNTPRINRGTGYDNQRVVNVVGARENVGTQVVQQFGIQCYNCKEYGHVVSECQKPKWAKDATYHKEKILLCKQEEARIQLSAEQIEEVTPDAVDNSRTIFDVEPLQKVQNDNDNYNVFANDREHPEQPEYVNVTYLKEHDDINIITDSLDMSNNGGEADQDDADHARERDLLASLIEKLKCEIDESKDRNKPLESLNKTLVDKFKIEIEDFKNKNKCLESSNNHFKEANNELAKNNQLMFKDLKKFQAKLDRYHDVNYAS</sequence>
<evidence type="ECO:0000256" key="2">
    <source>
        <dbReference type="SAM" id="Coils"/>
    </source>
</evidence>
<dbReference type="PROSITE" id="PS50158">
    <property type="entry name" value="ZF_CCHC"/>
    <property type="match status" value="1"/>
</dbReference>
<reference evidence="5" key="2">
    <citation type="submission" date="2022-01" db="EMBL/GenBank/DDBJ databases">
        <authorList>
            <person name="Yamashiro T."/>
            <person name="Shiraishi A."/>
            <person name="Satake H."/>
            <person name="Nakayama K."/>
        </authorList>
    </citation>
    <scope>NUCLEOTIDE SEQUENCE</scope>
</reference>
<proteinExistence type="predicted"/>
<feature type="coiled-coil region" evidence="2">
    <location>
        <begin position="292"/>
        <end position="351"/>
    </location>
</feature>
<reference evidence="5" key="1">
    <citation type="journal article" date="2022" name="Int. J. Mol. Sci.">
        <title>Draft Genome of Tanacetum Coccineum: Genomic Comparison of Closely Related Tanacetum-Family Plants.</title>
        <authorList>
            <person name="Yamashiro T."/>
            <person name="Shiraishi A."/>
            <person name="Nakayama K."/>
            <person name="Satake H."/>
        </authorList>
    </citation>
    <scope>NUCLEOTIDE SEQUENCE</scope>
</reference>
<dbReference type="Proteomes" id="UP001151760">
    <property type="component" value="Unassembled WGS sequence"/>
</dbReference>
<feature type="domain" description="CCHC-type" evidence="4">
    <location>
        <begin position="162"/>
        <end position="177"/>
    </location>
</feature>
<dbReference type="InterPro" id="IPR036875">
    <property type="entry name" value="Znf_CCHC_sf"/>
</dbReference>
<dbReference type="Pfam" id="PF00098">
    <property type="entry name" value="zf-CCHC"/>
    <property type="match status" value="1"/>
</dbReference>
<dbReference type="SUPFAM" id="SSF57756">
    <property type="entry name" value="Retrovirus zinc finger-like domains"/>
    <property type="match status" value="1"/>
</dbReference>
<protein>
    <submittedName>
        <fullName evidence="5">Integrase, catalytic region, zinc finger, CCHC-type containing protein</fullName>
    </submittedName>
</protein>
<evidence type="ECO:0000259" key="4">
    <source>
        <dbReference type="PROSITE" id="PS50158"/>
    </source>
</evidence>
<dbReference type="Gene3D" id="4.10.60.10">
    <property type="entry name" value="Zinc finger, CCHC-type"/>
    <property type="match status" value="1"/>
</dbReference>
<gene>
    <name evidence="5" type="ORF">Tco_0769094</name>
</gene>
<evidence type="ECO:0000313" key="6">
    <source>
        <dbReference type="Proteomes" id="UP001151760"/>
    </source>
</evidence>
<evidence type="ECO:0000256" key="1">
    <source>
        <dbReference type="PROSITE-ProRule" id="PRU00047"/>
    </source>
</evidence>
<keyword evidence="1" id="KW-0863">Zinc-finger</keyword>
<dbReference type="SMART" id="SM00343">
    <property type="entry name" value="ZnF_C2HC"/>
    <property type="match status" value="1"/>
</dbReference>
<feature type="region of interest" description="Disordered" evidence="3">
    <location>
        <begin position="107"/>
        <end position="134"/>
    </location>
</feature>
<keyword evidence="2" id="KW-0175">Coiled coil</keyword>
<keyword evidence="1" id="KW-0862">Zinc</keyword>
<name>A0ABQ4Z8I8_9ASTR</name>
<evidence type="ECO:0000313" key="5">
    <source>
        <dbReference type="EMBL" id="GJS86458.1"/>
    </source>
</evidence>
<feature type="compositionally biased region" description="Low complexity" evidence="3">
    <location>
        <begin position="108"/>
        <end position="119"/>
    </location>
</feature>
<keyword evidence="1" id="KW-0479">Metal-binding</keyword>
<accession>A0ABQ4Z8I8</accession>
<dbReference type="InterPro" id="IPR001878">
    <property type="entry name" value="Znf_CCHC"/>
</dbReference>
<dbReference type="EMBL" id="BQNB010011125">
    <property type="protein sequence ID" value="GJS86458.1"/>
    <property type="molecule type" value="Genomic_DNA"/>
</dbReference>
<evidence type="ECO:0000256" key="3">
    <source>
        <dbReference type="SAM" id="MobiDB-lite"/>
    </source>
</evidence>
<comment type="caution">
    <text evidence="5">The sequence shown here is derived from an EMBL/GenBank/DDBJ whole genome shotgun (WGS) entry which is preliminary data.</text>
</comment>
<organism evidence="5 6">
    <name type="scientific">Tanacetum coccineum</name>
    <dbReference type="NCBI Taxonomy" id="301880"/>
    <lineage>
        <taxon>Eukaryota</taxon>
        <taxon>Viridiplantae</taxon>
        <taxon>Streptophyta</taxon>
        <taxon>Embryophyta</taxon>
        <taxon>Tracheophyta</taxon>
        <taxon>Spermatophyta</taxon>
        <taxon>Magnoliopsida</taxon>
        <taxon>eudicotyledons</taxon>
        <taxon>Gunneridae</taxon>
        <taxon>Pentapetalae</taxon>
        <taxon>asterids</taxon>
        <taxon>campanulids</taxon>
        <taxon>Asterales</taxon>
        <taxon>Asteraceae</taxon>
        <taxon>Asteroideae</taxon>
        <taxon>Anthemideae</taxon>
        <taxon>Anthemidinae</taxon>
        <taxon>Tanacetum</taxon>
    </lineage>
</organism>